<dbReference type="EMBL" id="CAIT01000007">
    <property type="protein sequence ID" value="CCH54491.1"/>
    <property type="molecule type" value="Genomic_DNA"/>
</dbReference>
<sequence length="787" mass="87313">MTRPPKHMGVLPVDIVIEFKKRGYTGDPVEIRASKESTVVRETVDSSDSRWTPILAQKVSISLFCEEFWDFKDLYVETDDTYQVVITKNVGTRSNPLLVTEFTGWLLSDDAAEPYTVKPYRVRVSAICGLALLKSRPFVDLTGRPITGMRDLLDLLADALLQTGYDLPIVTADNLYELYDMASGQLLNGLPNPAYDPLKRTRIKGEHFTDDKNQPLSCTDVLKAILEARGARLTQWNGMWFIVRSSEVVGGWNPWSGDPSALCMRRYADATELENPLVEYRILKQTVTLPGTLRPLATAKVAYEPPLKKYTVKQDFGRTINLLPNGKFSASAGGFPTIWQRNRLSSTGTDRSAIYLGSGLEGDPYRVRIYGIASDEADRGKEFIYQQIRLPQFVKGQAGYVIKGKMQVNNCRGAMLIVQGQVENNPHPPNDGKWAWLKVDDKSWDIQPKKKDMRCHTFPHVDTVPGVAEGKPGWLKPKIGWGDFELEFNTNPFIRNIRICLCIAESLDGQTSTPTPWLDYADIRVERKVSDAGAPTGRYETRTQDNKQLVTTPEADLTITIGDVPDAADATGHLGTLYKPDGQTPASKWLNPNDVQHLERGGSMLSYAVSDRFGASIRAKQTWDGQLVGDLLLGPLSVPQFPDITGPDGPLSFQIVKWKQEMLFHKHTITAVEVIGEGGVQLIGKHWDTPSGPVSLEVDPLTGEPATTQSKLDEITKQIKKLLSPILPTLKFELGVSTLPGSLVPLDESDRSRYQLGVELSVNGKVIGNVRAIGRKINDLNLIDDGQ</sequence>
<proteinExistence type="predicted"/>
<comment type="caution">
    <text evidence="1">The sequence shown here is derived from an EMBL/GenBank/DDBJ whole genome shotgun (WGS) entry which is preliminary data.</text>
</comment>
<evidence type="ECO:0000313" key="1">
    <source>
        <dbReference type="EMBL" id="CCH54491.1"/>
    </source>
</evidence>
<keyword evidence="2" id="KW-1185">Reference proteome</keyword>
<gene>
    <name evidence="1" type="ORF">BN8_03667</name>
</gene>
<dbReference type="Proteomes" id="UP000009309">
    <property type="component" value="Unassembled WGS sequence"/>
</dbReference>
<name>I2GKR5_9BACT</name>
<accession>I2GKR5</accession>
<protein>
    <submittedName>
        <fullName evidence="1">Uncharacterized protein</fullName>
    </submittedName>
</protein>
<dbReference type="STRING" id="1185876.BN8_03667"/>
<dbReference type="OrthoDB" id="940558at2"/>
<organism evidence="1 2">
    <name type="scientific">Fibrisoma limi BUZ 3</name>
    <dbReference type="NCBI Taxonomy" id="1185876"/>
    <lineage>
        <taxon>Bacteria</taxon>
        <taxon>Pseudomonadati</taxon>
        <taxon>Bacteroidota</taxon>
        <taxon>Cytophagia</taxon>
        <taxon>Cytophagales</taxon>
        <taxon>Spirosomataceae</taxon>
        <taxon>Fibrisoma</taxon>
    </lineage>
</organism>
<dbReference type="RefSeq" id="WP_009283069.1">
    <property type="nucleotide sequence ID" value="NZ_CAIT01000007.1"/>
</dbReference>
<dbReference type="eggNOG" id="ENOG5032EJQ">
    <property type="taxonomic scope" value="Bacteria"/>
</dbReference>
<dbReference type="AlphaFoldDB" id="I2GKR5"/>
<reference evidence="1 2" key="1">
    <citation type="journal article" date="2012" name="J. Bacteriol.">
        <title>Genome Sequence of the Filamentous Bacterium Fibrisoma limi BUZ 3T.</title>
        <authorList>
            <person name="Filippini M."/>
            <person name="Qi W."/>
            <person name="Jaenicke S."/>
            <person name="Goesmann A."/>
            <person name="Smits T.H."/>
            <person name="Bagheri H.C."/>
        </authorList>
    </citation>
    <scope>NUCLEOTIDE SEQUENCE [LARGE SCALE GENOMIC DNA]</scope>
    <source>
        <strain evidence="2">BUZ 3T</strain>
    </source>
</reference>
<evidence type="ECO:0000313" key="2">
    <source>
        <dbReference type="Proteomes" id="UP000009309"/>
    </source>
</evidence>